<accession>A0AA38RAS3</accession>
<evidence type="ECO:0000313" key="4">
    <source>
        <dbReference type="EMBL" id="KAJ9141647.1"/>
    </source>
</evidence>
<dbReference type="SUPFAM" id="SSF56601">
    <property type="entry name" value="beta-lactamase/transpeptidase-like"/>
    <property type="match status" value="1"/>
</dbReference>
<sequence>MGPVGRLVRAALALAVTAAAAVVVNADDVPLLPQNSPGSDCVPAGPDFPPPAHLSMSPLLVSATAEFEALLANASLGLKSNNTAWGVALFSAKENKTLYEYYFTPSMGVGVETVDRDSMFRIGSVSKVFTVWTFLVEAGEVPLNEPVTKYVPELLKAASASKRDGDGIIYDDLDAVQWEDITLGQLASHSAGIARDATLFDFSTMFTPEQLVGYGFPTTDRCHFPVCGANMTQPACTREQFFYYLFQQHPIFPSGHSPAYSNIAYQILEYALEFITGQDLNTAMTAIFARLGMAHSSYKDTPASGGVIPGPDGQAIWDWDLGVDNPSGSIYMSTGDMVTAAQAMLQSALLPPAATRRWFKPVVQTGYAGAAVGAPWEIEYVEAANNRMVQYFTKQGDVNAYHTALVLSPEHEVGWVVLVAGTLDSPASSVRTQLMDALRTVFMPAIEGQAEAEAADNFAGTYVDGATNSTAIITVAENGHPGLGAQALVSRGVPFIGPGVAADHPAVSSMGIGNHTRLYPTNLRTVRRTADGAGAYDSRLGFRAVFQPMVEPGTLQDPCLYMWATLGGYREGQQGIDDWVFERGEDGVATALVLPMLKLRLGRQT</sequence>
<dbReference type="InterPro" id="IPR001466">
    <property type="entry name" value="Beta-lactam-related"/>
</dbReference>
<keyword evidence="1" id="KW-0732">Signal</keyword>
<reference evidence="4" key="1">
    <citation type="submission" date="2022-07" db="EMBL/GenBank/DDBJ databases">
        <title>Fungi with potential for degradation of polypropylene.</title>
        <authorList>
            <person name="Gostincar C."/>
        </authorList>
    </citation>
    <scope>NUCLEOTIDE SEQUENCE</scope>
    <source>
        <strain evidence="4">EXF-13308</strain>
    </source>
</reference>
<evidence type="ECO:0000259" key="3">
    <source>
        <dbReference type="Pfam" id="PF26335"/>
    </source>
</evidence>
<feature type="domain" description="Beta-lactamase-like ARB-00930-like C-terminal" evidence="3">
    <location>
        <begin position="450"/>
        <end position="604"/>
    </location>
</feature>
<gene>
    <name evidence="4" type="ORF">NKR23_g7810</name>
</gene>
<comment type="caution">
    <text evidence="4">The sequence shown here is derived from an EMBL/GenBank/DDBJ whole genome shotgun (WGS) entry which is preliminary data.</text>
</comment>
<name>A0AA38RAS3_9PEZI</name>
<protein>
    <submittedName>
        <fullName evidence="4">Beta-lactamase/transpeptidase-like protein</fullName>
    </submittedName>
</protein>
<evidence type="ECO:0000256" key="1">
    <source>
        <dbReference type="SAM" id="SignalP"/>
    </source>
</evidence>
<dbReference type="InterPro" id="IPR012338">
    <property type="entry name" value="Beta-lactam/transpept-like"/>
</dbReference>
<dbReference type="InterPro" id="IPR058664">
    <property type="entry name" value="ARB_00930-like_C"/>
</dbReference>
<dbReference type="PANTHER" id="PTHR22935:SF97">
    <property type="entry name" value="BETA-LACTAMASE-RELATED DOMAIN-CONTAINING PROTEIN"/>
    <property type="match status" value="1"/>
</dbReference>
<feature type="chain" id="PRO_5041229461" evidence="1">
    <location>
        <begin position="27"/>
        <end position="605"/>
    </location>
</feature>
<feature type="domain" description="Beta-lactamase-related" evidence="2">
    <location>
        <begin position="86"/>
        <end position="425"/>
    </location>
</feature>
<keyword evidence="5" id="KW-1185">Reference proteome</keyword>
<evidence type="ECO:0000313" key="5">
    <source>
        <dbReference type="Proteomes" id="UP001174694"/>
    </source>
</evidence>
<dbReference type="Pfam" id="PF00144">
    <property type="entry name" value="Beta-lactamase"/>
    <property type="match status" value="1"/>
</dbReference>
<organism evidence="4 5">
    <name type="scientific">Pleurostoma richardsiae</name>
    <dbReference type="NCBI Taxonomy" id="41990"/>
    <lineage>
        <taxon>Eukaryota</taxon>
        <taxon>Fungi</taxon>
        <taxon>Dikarya</taxon>
        <taxon>Ascomycota</taxon>
        <taxon>Pezizomycotina</taxon>
        <taxon>Sordariomycetes</taxon>
        <taxon>Sordariomycetidae</taxon>
        <taxon>Calosphaeriales</taxon>
        <taxon>Pleurostomataceae</taxon>
        <taxon>Pleurostoma</taxon>
    </lineage>
</organism>
<dbReference type="Proteomes" id="UP001174694">
    <property type="component" value="Unassembled WGS sequence"/>
</dbReference>
<dbReference type="EMBL" id="JANBVO010000025">
    <property type="protein sequence ID" value="KAJ9141647.1"/>
    <property type="molecule type" value="Genomic_DNA"/>
</dbReference>
<dbReference type="Pfam" id="PF26335">
    <property type="entry name" value="ARB_00930_C"/>
    <property type="match status" value="1"/>
</dbReference>
<feature type="signal peptide" evidence="1">
    <location>
        <begin position="1"/>
        <end position="26"/>
    </location>
</feature>
<dbReference type="PANTHER" id="PTHR22935">
    <property type="entry name" value="PENICILLIN-BINDING PROTEIN"/>
    <property type="match status" value="1"/>
</dbReference>
<dbReference type="InterPro" id="IPR051478">
    <property type="entry name" value="Beta-lactamase-like_AB/R"/>
</dbReference>
<dbReference type="Gene3D" id="3.40.710.10">
    <property type="entry name" value="DD-peptidase/beta-lactamase superfamily"/>
    <property type="match status" value="1"/>
</dbReference>
<dbReference type="AlphaFoldDB" id="A0AA38RAS3"/>
<proteinExistence type="predicted"/>
<evidence type="ECO:0000259" key="2">
    <source>
        <dbReference type="Pfam" id="PF00144"/>
    </source>
</evidence>